<reference evidence="3 4" key="1">
    <citation type="submission" date="2020-02" db="EMBL/GenBank/DDBJ databases">
        <title>Albibacoteraceae fam. nov., the first described family within the subdivision 4 Verrucomicrobia.</title>
        <authorList>
            <person name="Xi F."/>
        </authorList>
    </citation>
    <scope>NUCLEOTIDE SEQUENCE [LARGE SCALE GENOMIC DNA]</scope>
    <source>
        <strain evidence="3 4">CK1056</strain>
    </source>
</reference>
<proteinExistence type="predicted"/>
<comment type="caution">
    <text evidence="3">The sequence shown here is derived from an EMBL/GenBank/DDBJ whole genome shotgun (WGS) entry which is preliminary data.</text>
</comment>
<evidence type="ECO:0000313" key="4">
    <source>
        <dbReference type="Proteomes" id="UP000478417"/>
    </source>
</evidence>
<gene>
    <name evidence="3" type="ORF">G0Q06_03090</name>
</gene>
<feature type="compositionally biased region" description="Basic residues" evidence="1">
    <location>
        <begin position="334"/>
        <end position="343"/>
    </location>
</feature>
<dbReference type="Proteomes" id="UP000478417">
    <property type="component" value="Unassembled WGS sequence"/>
</dbReference>
<name>A0A6B2LXS9_9BACT</name>
<dbReference type="EMBL" id="JAAGNX010000001">
    <property type="protein sequence ID" value="NDV61428.1"/>
    <property type="molecule type" value="Genomic_DNA"/>
</dbReference>
<organism evidence="3 4">
    <name type="scientific">Oceanipulchritudo coccoides</name>
    <dbReference type="NCBI Taxonomy" id="2706888"/>
    <lineage>
        <taxon>Bacteria</taxon>
        <taxon>Pseudomonadati</taxon>
        <taxon>Verrucomicrobiota</taxon>
        <taxon>Opitutia</taxon>
        <taxon>Puniceicoccales</taxon>
        <taxon>Oceanipulchritudinaceae</taxon>
        <taxon>Oceanipulchritudo</taxon>
    </lineage>
</organism>
<protein>
    <recommendedName>
        <fullName evidence="2">ARG and Rhodanese-Phosphatase-superfamily-associated domain-containing protein</fullName>
    </recommendedName>
</protein>
<dbReference type="AlphaFoldDB" id="A0A6B2LXS9"/>
<feature type="region of interest" description="Disordered" evidence="1">
    <location>
        <begin position="319"/>
        <end position="343"/>
    </location>
</feature>
<feature type="domain" description="ARG and Rhodanese-Phosphatase-superfamily-associated" evidence="2">
    <location>
        <begin position="9"/>
        <end position="314"/>
    </location>
</feature>
<accession>A0A6B2LXS9</accession>
<dbReference type="InterPro" id="IPR046699">
    <property type="entry name" value="ARPP-1"/>
</dbReference>
<evidence type="ECO:0000256" key="1">
    <source>
        <dbReference type="SAM" id="MobiDB-lite"/>
    </source>
</evidence>
<sequence>MTKHPINRIDVREPVTVQNLTLFPLYLSQTGGPEYISSSEALEDHGMVVKEVSDDGAVPNLLVENPSSHCVLLLDGEELRGAKQNRIVNTTLLLAARSRTVIPVSCTESGRWSYDSPTFSHSKTVMPAKARRKKTRSVSASLASMANYTSDQGEVWNEVDELHAKVGSYSATSAMSDAYEQMRADLESAIGKIPVQEGQFGLLAMINNKPVGLDLISRKQVYQVLHSQLVKSYAMEAIAARRDPQASSAPGKTDKPDPDQNALLAAKAFLERCAAIKGDPFDSVALGTDWRFVSDSIVGSGLEVDDAWVHMAYFVDEAESHRQSSRLPGTIARPSRRSRFRRE</sequence>
<keyword evidence="4" id="KW-1185">Reference proteome</keyword>
<evidence type="ECO:0000259" key="2">
    <source>
        <dbReference type="Pfam" id="PF20208"/>
    </source>
</evidence>
<dbReference type="Pfam" id="PF20208">
    <property type="entry name" value="ARPP-1"/>
    <property type="match status" value="1"/>
</dbReference>
<dbReference type="RefSeq" id="WP_163962360.1">
    <property type="nucleotide sequence ID" value="NZ_JAAGNX010000001.1"/>
</dbReference>
<evidence type="ECO:0000313" key="3">
    <source>
        <dbReference type="EMBL" id="NDV61428.1"/>
    </source>
</evidence>